<keyword evidence="4" id="KW-0804">Transcription</keyword>
<dbReference type="InterPro" id="IPR009057">
    <property type="entry name" value="Homeodomain-like_sf"/>
</dbReference>
<sequence length="262" mass="29625">MLIDHASSAPFAAVALDYSDGWRVSRHSHRQAQFLYAASGLMRVISQQGAWVIPPTRGVWIPPYVEHEIVMSGVVRMRTLFIDRSRAPSPMPECCVLAVTPLLREMILRAVDLELRPRRDTFYQRLQALILSEIFSLESMPLHLPMPRDRRLQVICQALMAAPRQDRTLDDWGLEVGASARTLSRLFTRELGMSFGEWRQQLRLTEALPRLLAGDGVQKVARDLGYGSSRAFSSMFRRLLGATPSDYLRHHASGNYSKGHGV</sequence>
<keyword evidence="7" id="KW-1185">Reference proteome</keyword>
<evidence type="ECO:0000256" key="3">
    <source>
        <dbReference type="ARBA" id="ARBA00023159"/>
    </source>
</evidence>
<dbReference type="SUPFAM" id="SSF46689">
    <property type="entry name" value="Homeodomain-like"/>
    <property type="match status" value="1"/>
</dbReference>
<dbReference type="PROSITE" id="PS00041">
    <property type="entry name" value="HTH_ARAC_FAMILY_1"/>
    <property type="match status" value="1"/>
</dbReference>
<organism evidence="6 7">
    <name type="scientific">Alcanivorax xiamenensis</name>
    <dbReference type="NCBI Taxonomy" id="1177156"/>
    <lineage>
        <taxon>Bacteria</taxon>
        <taxon>Pseudomonadati</taxon>
        <taxon>Pseudomonadota</taxon>
        <taxon>Gammaproteobacteria</taxon>
        <taxon>Oceanospirillales</taxon>
        <taxon>Alcanivoracaceae</taxon>
        <taxon>Alcanivorax</taxon>
    </lineage>
</organism>
<dbReference type="RefSeq" id="WP_159660939.1">
    <property type="nucleotide sequence ID" value="NZ_AQPF01000020.1"/>
</dbReference>
<dbReference type="InterPro" id="IPR018062">
    <property type="entry name" value="HTH_AraC-typ_CS"/>
</dbReference>
<dbReference type="InterPro" id="IPR018060">
    <property type="entry name" value="HTH_AraC"/>
</dbReference>
<dbReference type="InterPro" id="IPR011051">
    <property type="entry name" value="RmlC_Cupin_sf"/>
</dbReference>
<protein>
    <submittedName>
        <fullName evidence="6">Transcriptional regulator</fullName>
    </submittedName>
</protein>
<evidence type="ECO:0000313" key="6">
    <source>
        <dbReference type="EMBL" id="KAF0805148.1"/>
    </source>
</evidence>
<dbReference type="InterPro" id="IPR003313">
    <property type="entry name" value="AraC-bd"/>
</dbReference>
<dbReference type="EMBL" id="AQPF01000020">
    <property type="protein sequence ID" value="KAF0805148.1"/>
    <property type="molecule type" value="Genomic_DNA"/>
</dbReference>
<evidence type="ECO:0000256" key="2">
    <source>
        <dbReference type="ARBA" id="ARBA00023125"/>
    </source>
</evidence>
<dbReference type="Pfam" id="PF02311">
    <property type="entry name" value="AraC_binding"/>
    <property type="match status" value="1"/>
</dbReference>
<dbReference type="InterPro" id="IPR020449">
    <property type="entry name" value="Tscrpt_reg_AraC-type_HTH"/>
</dbReference>
<evidence type="ECO:0000313" key="7">
    <source>
        <dbReference type="Proteomes" id="UP000771797"/>
    </source>
</evidence>
<evidence type="ECO:0000256" key="1">
    <source>
        <dbReference type="ARBA" id="ARBA00023015"/>
    </source>
</evidence>
<dbReference type="PRINTS" id="PR00032">
    <property type="entry name" value="HTHARAC"/>
</dbReference>
<evidence type="ECO:0000256" key="4">
    <source>
        <dbReference type="ARBA" id="ARBA00023163"/>
    </source>
</evidence>
<dbReference type="Pfam" id="PF12833">
    <property type="entry name" value="HTH_18"/>
    <property type="match status" value="1"/>
</dbReference>
<name>A0ABQ6Y721_9GAMM</name>
<dbReference type="SUPFAM" id="SSF51182">
    <property type="entry name" value="RmlC-like cupins"/>
    <property type="match status" value="1"/>
</dbReference>
<proteinExistence type="predicted"/>
<keyword evidence="1" id="KW-0805">Transcription regulation</keyword>
<dbReference type="SMART" id="SM00342">
    <property type="entry name" value="HTH_ARAC"/>
    <property type="match status" value="1"/>
</dbReference>
<dbReference type="CDD" id="cd06124">
    <property type="entry name" value="cupin_NimR-like_N"/>
    <property type="match status" value="1"/>
</dbReference>
<dbReference type="Gene3D" id="1.10.10.60">
    <property type="entry name" value="Homeodomain-like"/>
    <property type="match status" value="1"/>
</dbReference>
<gene>
    <name evidence="6" type="ORF">A6D6_02533</name>
</gene>
<dbReference type="PANTHER" id="PTHR11019">
    <property type="entry name" value="HTH-TYPE TRANSCRIPTIONAL REGULATOR NIMR"/>
    <property type="match status" value="1"/>
</dbReference>
<evidence type="ECO:0000259" key="5">
    <source>
        <dbReference type="PROSITE" id="PS01124"/>
    </source>
</evidence>
<feature type="domain" description="HTH araC/xylS-type" evidence="5">
    <location>
        <begin position="153"/>
        <end position="250"/>
    </location>
</feature>
<dbReference type="PROSITE" id="PS01124">
    <property type="entry name" value="HTH_ARAC_FAMILY_2"/>
    <property type="match status" value="1"/>
</dbReference>
<dbReference type="Proteomes" id="UP000771797">
    <property type="component" value="Unassembled WGS sequence"/>
</dbReference>
<accession>A0ABQ6Y721</accession>
<reference evidence="6 7" key="1">
    <citation type="submission" date="2012-09" db="EMBL/GenBank/DDBJ databases">
        <title>Genome Sequence of alkane-degrading Bacterium Alcanivorax sp. 6-D-6.</title>
        <authorList>
            <person name="Lai Q."/>
            <person name="Shao Z."/>
        </authorList>
    </citation>
    <scope>NUCLEOTIDE SEQUENCE [LARGE SCALE GENOMIC DNA]</scope>
    <source>
        <strain evidence="6 7">6-D-6</strain>
    </source>
</reference>
<keyword evidence="2" id="KW-0238">DNA-binding</keyword>
<dbReference type="Gene3D" id="2.60.120.10">
    <property type="entry name" value="Jelly Rolls"/>
    <property type="match status" value="1"/>
</dbReference>
<keyword evidence="3" id="KW-0010">Activator</keyword>
<dbReference type="InterPro" id="IPR014710">
    <property type="entry name" value="RmlC-like_jellyroll"/>
</dbReference>
<comment type="caution">
    <text evidence="6">The sequence shown here is derived from an EMBL/GenBank/DDBJ whole genome shotgun (WGS) entry which is preliminary data.</text>
</comment>
<dbReference type="PANTHER" id="PTHR11019:SF159">
    <property type="entry name" value="TRANSCRIPTIONAL REGULATOR-RELATED"/>
    <property type="match status" value="1"/>
</dbReference>